<dbReference type="GO" id="GO:0004065">
    <property type="term" value="F:arylsulfatase activity"/>
    <property type="evidence" value="ECO:0007669"/>
    <property type="project" value="TreeGrafter"/>
</dbReference>
<evidence type="ECO:0000256" key="1">
    <source>
        <dbReference type="ARBA" id="ARBA00008779"/>
    </source>
</evidence>
<evidence type="ECO:0000313" key="5">
    <source>
        <dbReference type="EMBL" id="QGY43632.1"/>
    </source>
</evidence>
<dbReference type="RefSeq" id="WP_158864954.1">
    <property type="nucleotide sequence ID" value="NZ_CP046401.1"/>
</dbReference>
<dbReference type="Gene3D" id="3.30.1120.10">
    <property type="match status" value="1"/>
</dbReference>
<dbReference type="InterPro" id="IPR000917">
    <property type="entry name" value="Sulfatase_N"/>
</dbReference>
<evidence type="ECO:0000256" key="3">
    <source>
        <dbReference type="SAM" id="SignalP"/>
    </source>
</evidence>
<dbReference type="PANTHER" id="PTHR42693">
    <property type="entry name" value="ARYLSULFATASE FAMILY MEMBER"/>
    <property type="match status" value="1"/>
</dbReference>
<dbReference type="GO" id="GO:0016740">
    <property type="term" value="F:transferase activity"/>
    <property type="evidence" value="ECO:0007669"/>
    <property type="project" value="UniProtKB-KW"/>
</dbReference>
<dbReference type="InterPro" id="IPR050738">
    <property type="entry name" value="Sulfatase"/>
</dbReference>
<keyword evidence="5" id="KW-0808">Transferase</keyword>
<dbReference type="Pfam" id="PF14707">
    <property type="entry name" value="Sulfatase_C"/>
    <property type="match status" value="1"/>
</dbReference>
<evidence type="ECO:0000313" key="6">
    <source>
        <dbReference type="Proteomes" id="UP000428260"/>
    </source>
</evidence>
<proteinExistence type="inferred from homology"/>
<feature type="signal peptide" evidence="3">
    <location>
        <begin position="1"/>
        <end position="19"/>
    </location>
</feature>
<feature type="chain" id="PRO_5026014539" evidence="3">
    <location>
        <begin position="20"/>
        <end position="485"/>
    </location>
</feature>
<name>A0A6I6JTZ9_9BACT</name>
<dbReference type="Pfam" id="PF00884">
    <property type="entry name" value="Sulfatase"/>
    <property type="match status" value="1"/>
</dbReference>
<accession>A0A6I6JTZ9</accession>
<dbReference type="PROSITE" id="PS51257">
    <property type="entry name" value="PROKAR_LIPOPROTEIN"/>
    <property type="match status" value="1"/>
</dbReference>
<keyword evidence="2 5" id="KW-0378">Hydrolase</keyword>
<feature type="domain" description="Sulfatase N-terminal" evidence="4">
    <location>
        <begin position="31"/>
        <end position="349"/>
    </location>
</feature>
<dbReference type="PANTHER" id="PTHR42693:SF53">
    <property type="entry name" value="ENDO-4-O-SULFATASE"/>
    <property type="match status" value="1"/>
</dbReference>
<keyword evidence="6" id="KW-1185">Reference proteome</keyword>
<evidence type="ECO:0000259" key="4">
    <source>
        <dbReference type="Pfam" id="PF00884"/>
    </source>
</evidence>
<sequence length="485" mass="53614">MKKLLIPVLLISAFFFSCNTETSDGSLSQSPNFVLMFIDDMGYGDIGVYGATGFETPNLDKMAAEGMRFTNFYAAQPVCSASRAGILTGCYPNRIGISGALFPYDNIGINPNETTIAEMLKTKGYSTAIFGKWHLGHHKKFLPLQNGFDEYVGLPYSNDMWPLDNVGQPLPEGHNRNSFPNLPLIEGNEPVDFITSLKKQDTLTTLYTEKAVDFINRNADKPFFLYIPHSMGHIPLGVSDKFRGKTKKGKYGDVMEEIDWSVGQIENALKANGIAENTVFIFTTDNGPWLNFGNHGGSAGGLREGKTTSWEGGQRVPFIIKWPGHAPAGTICNKLACAIDILPSFAKLASANLPELKIDGVDITALWQGNFDAEPRKDILFYYGKNNLNAVRKGNWKLVLPHTWASYEAKPGQDGHGGPRIRKTVESPELYNMMRDPGEQFNVIEYYPEKAEEIMKLVESTRAELGDLNVGVEKGSGSREIGRDE</sequence>
<dbReference type="KEGG" id="mcos:GM418_08155"/>
<dbReference type="EMBL" id="CP046401">
    <property type="protein sequence ID" value="QGY43632.1"/>
    <property type="molecule type" value="Genomic_DNA"/>
</dbReference>
<dbReference type="Proteomes" id="UP000428260">
    <property type="component" value="Chromosome"/>
</dbReference>
<keyword evidence="3" id="KW-0732">Signal</keyword>
<evidence type="ECO:0000256" key="2">
    <source>
        <dbReference type="ARBA" id="ARBA00022801"/>
    </source>
</evidence>
<protein>
    <submittedName>
        <fullName evidence="5">Sulfatase-like hydrolase/transferase</fullName>
    </submittedName>
</protein>
<dbReference type="InterPro" id="IPR017850">
    <property type="entry name" value="Alkaline_phosphatase_core_sf"/>
</dbReference>
<dbReference type="AlphaFoldDB" id="A0A6I6JTZ9"/>
<reference evidence="5 6" key="1">
    <citation type="submission" date="2019-11" db="EMBL/GenBank/DDBJ databases">
        <authorList>
            <person name="Zheng R.K."/>
            <person name="Sun C.M."/>
        </authorList>
    </citation>
    <scope>NUCLEOTIDE SEQUENCE [LARGE SCALE GENOMIC DNA]</scope>
    <source>
        <strain evidence="5 6">WC007</strain>
    </source>
</reference>
<dbReference type="Gene3D" id="3.40.720.10">
    <property type="entry name" value="Alkaline Phosphatase, subunit A"/>
    <property type="match status" value="1"/>
</dbReference>
<comment type="similarity">
    <text evidence="1">Belongs to the sulfatase family.</text>
</comment>
<dbReference type="CDD" id="cd16026">
    <property type="entry name" value="GALNS_like"/>
    <property type="match status" value="1"/>
</dbReference>
<gene>
    <name evidence="5" type="ORF">GM418_08155</name>
</gene>
<dbReference type="SUPFAM" id="SSF53649">
    <property type="entry name" value="Alkaline phosphatase-like"/>
    <property type="match status" value="1"/>
</dbReference>
<organism evidence="5 6">
    <name type="scientific">Maribellus comscasis</name>
    <dbReference type="NCBI Taxonomy" id="2681766"/>
    <lineage>
        <taxon>Bacteria</taxon>
        <taxon>Pseudomonadati</taxon>
        <taxon>Bacteroidota</taxon>
        <taxon>Bacteroidia</taxon>
        <taxon>Marinilabiliales</taxon>
        <taxon>Prolixibacteraceae</taxon>
        <taxon>Maribellus</taxon>
    </lineage>
</organism>